<dbReference type="OrthoDB" id="4312109at2759"/>
<reference evidence="2" key="2">
    <citation type="journal article" date="2023" name="IMA Fungus">
        <title>Comparative genomic study of the Penicillium genus elucidates a diverse pangenome and 15 lateral gene transfer events.</title>
        <authorList>
            <person name="Petersen C."/>
            <person name="Sorensen T."/>
            <person name="Nielsen M.R."/>
            <person name="Sondergaard T.E."/>
            <person name="Sorensen J.L."/>
            <person name="Fitzpatrick D.A."/>
            <person name="Frisvad J.C."/>
            <person name="Nielsen K.L."/>
        </authorList>
    </citation>
    <scope>NUCLEOTIDE SEQUENCE</scope>
    <source>
        <strain evidence="2">IBT 16849</strain>
    </source>
</reference>
<feature type="compositionally biased region" description="Acidic residues" evidence="1">
    <location>
        <begin position="274"/>
        <end position="288"/>
    </location>
</feature>
<feature type="region of interest" description="Disordered" evidence="1">
    <location>
        <begin position="268"/>
        <end position="341"/>
    </location>
</feature>
<proteinExistence type="predicted"/>
<gene>
    <name evidence="2" type="ORF">N7472_005632</name>
</gene>
<organism evidence="2 3">
    <name type="scientific">Penicillium cf. griseofulvum</name>
    <dbReference type="NCBI Taxonomy" id="2972120"/>
    <lineage>
        <taxon>Eukaryota</taxon>
        <taxon>Fungi</taxon>
        <taxon>Dikarya</taxon>
        <taxon>Ascomycota</taxon>
        <taxon>Pezizomycotina</taxon>
        <taxon>Eurotiomycetes</taxon>
        <taxon>Eurotiomycetidae</taxon>
        <taxon>Eurotiales</taxon>
        <taxon>Aspergillaceae</taxon>
        <taxon>Penicillium</taxon>
    </lineage>
</organism>
<sequence length="509" mass="56602">MSNKTTCAGNAGRSLQTALPLSSQEAQELILQARSLREQNLTHLAGIISRMNIDITTADLYNAYCRVEVGSYLLPASNFIANEDASEAELIVKLARQAADRSKNPLLVAKCEFWMGRVEFLRGNMGKSHGHFVKANLCAMDPKEGVECQDLGFFLDITRHGISEQTRAARLRAHQEAIASKVKFDKTNNNSVSTELKRKRPLRTWKGALIKMQLPLIKQRPLTKIMKPRCRVPIQRKVDEEHLQQGVDNEVNSKNEVLGKVLAEELGYESWGDSGDDTDTDTEDEYEDYPSGGPGDGTDDTACGKTDCATDENATNSQAAPTEPQRSGPSADPAAAPAKVPTDQAAYEMPEPGSARDRFRQECFRMGLTSEFNGEPYERPKKPFVFGAPHEPTNQTQFRLGFFKVGLAKRSRPMTIFPKQVGEITISPDEWKSIEQDARGSIVTYDYLRRERYELSKVARDIGLTVSWSSGYDFPLTNAISRCSGKVLGSIPRETNFCFSFSPLSFATF</sequence>
<evidence type="ECO:0000313" key="2">
    <source>
        <dbReference type="EMBL" id="KAJ5200428.1"/>
    </source>
</evidence>
<comment type="caution">
    <text evidence="2">The sequence shown here is derived from an EMBL/GenBank/DDBJ whole genome shotgun (WGS) entry which is preliminary data.</text>
</comment>
<feature type="compositionally biased region" description="Low complexity" evidence="1">
    <location>
        <begin position="329"/>
        <end position="338"/>
    </location>
</feature>
<accession>A0A9W9JNU9</accession>
<reference evidence="2" key="1">
    <citation type="submission" date="2022-11" db="EMBL/GenBank/DDBJ databases">
        <authorList>
            <person name="Petersen C."/>
        </authorList>
    </citation>
    <scope>NUCLEOTIDE SEQUENCE</scope>
    <source>
        <strain evidence="2">IBT 16849</strain>
    </source>
</reference>
<feature type="compositionally biased region" description="Polar residues" evidence="1">
    <location>
        <begin position="312"/>
        <end position="328"/>
    </location>
</feature>
<dbReference type="EMBL" id="JAPQKP010000003">
    <property type="protein sequence ID" value="KAJ5200428.1"/>
    <property type="molecule type" value="Genomic_DNA"/>
</dbReference>
<protein>
    <submittedName>
        <fullName evidence="2">Uncharacterized protein</fullName>
    </submittedName>
</protein>
<dbReference type="AlphaFoldDB" id="A0A9W9JNU9"/>
<evidence type="ECO:0000313" key="3">
    <source>
        <dbReference type="Proteomes" id="UP001150879"/>
    </source>
</evidence>
<name>A0A9W9JNU9_9EURO</name>
<keyword evidence="3" id="KW-1185">Reference proteome</keyword>
<evidence type="ECO:0000256" key="1">
    <source>
        <dbReference type="SAM" id="MobiDB-lite"/>
    </source>
</evidence>
<dbReference type="Proteomes" id="UP001150879">
    <property type="component" value="Unassembled WGS sequence"/>
</dbReference>